<organism evidence="2">
    <name type="scientific">Ignisphaera aggregans</name>
    <dbReference type="NCBI Taxonomy" id="334771"/>
    <lineage>
        <taxon>Archaea</taxon>
        <taxon>Thermoproteota</taxon>
        <taxon>Thermoprotei</taxon>
        <taxon>Desulfurococcales</taxon>
        <taxon>Desulfurococcaceae</taxon>
        <taxon>Ignisphaera</taxon>
    </lineage>
</organism>
<dbReference type="InterPro" id="IPR009321">
    <property type="entry name" value="DUF973"/>
</dbReference>
<sequence>MATPQVEQQSTSSARGVVVDGLRKLKLAALLQIIAAILAGVSAIMLLELLGSLLFPVPGHRAIGFRIIAIAGIWWIALAVVALILAIVSIYLYLLPSAKRFASWRSEEFSTPSQLMGIGYLWGAIMLLIALLIVVVGAVSLTSEIILGGAVLVIVGGILLLIGWIGNLIYFFRLRDAFNSTLFLVAAILLIISIFVPILGFIAWILTYIEADSLEKKIATEKPAL</sequence>
<comment type="caution">
    <text evidence="2">The sequence shown here is derived from an EMBL/GenBank/DDBJ whole genome shotgun (WGS) entry which is preliminary data.</text>
</comment>
<accession>A0A7J2U602</accession>
<gene>
    <name evidence="2" type="ORF">ENO26_08765</name>
</gene>
<keyword evidence="1" id="KW-0812">Transmembrane</keyword>
<feature type="transmembrane region" description="Helical" evidence="1">
    <location>
        <begin position="145"/>
        <end position="170"/>
    </location>
</feature>
<keyword evidence="1" id="KW-1133">Transmembrane helix</keyword>
<feature type="transmembrane region" description="Helical" evidence="1">
    <location>
        <begin position="182"/>
        <end position="206"/>
    </location>
</feature>
<dbReference type="AlphaFoldDB" id="A0A7J2U602"/>
<name>A0A7J2U602_9CREN</name>
<keyword evidence="1" id="KW-0472">Membrane</keyword>
<reference evidence="2" key="1">
    <citation type="journal article" date="2020" name="mSystems">
        <title>Genome- and Community-Level Interaction Insights into Carbon Utilization and Element Cycling Functions of Hydrothermarchaeota in Hydrothermal Sediment.</title>
        <authorList>
            <person name="Zhou Z."/>
            <person name="Liu Y."/>
            <person name="Xu W."/>
            <person name="Pan J."/>
            <person name="Luo Z.H."/>
            <person name="Li M."/>
        </authorList>
    </citation>
    <scope>NUCLEOTIDE SEQUENCE [LARGE SCALE GENOMIC DNA]</scope>
    <source>
        <strain evidence="2">SpSt-125</strain>
    </source>
</reference>
<evidence type="ECO:0000256" key="1">
    <source>
        <dbReference type="SAM" id="Phobius"/>
    </source>
</evidence>
<feature type="transmembrane region" description="Helical" evidence="1">
    <location>
        <begin position="115"/>
        <end position="139"/>
    </location>
</feature>
<evidence type="ECO:0000313" key="2">
    <source>
        <dbReference type="EMBL" id="HEM67632.1"/>
    </source>
</evidence>
<proteinExistence type="predicted"/>
<feature type="transmembrane region" description="Helical" evidence="1">
    <location>
        <begin position="67"/>
        <end position="94"/>
    </location>
</feature>
<protein>
    <submittedName>
        <fullName evidence="2">DUF973 family protein</fullName>
    </submittedName>
</protein>
<dbReference type="Pfam" id="PF06157">
    <property type="entry name" value="DUF973"/>
    <property type="match status" value="1"/>
</dbReference>
<dbReference type="EMBL" id="DSEU01000059">
    <property type="protein sequence ID" value="HEM67632.1"/>
    <property type="molecule type" value="Genomic_DNA"/>
</dbReference>
<feature type="transmembrane region" description="Helical" evidence="1">
    <location>
        <begin position="27"/>
        <end position="47"/>
    </location>
</feature>